<dbReference type="InterPro" id="IPR001623">
    <property type="entry name" value="DnaJ_domain"/>
</dbReference>
<dbReference type="Pfam" id="PF00226">
    <property type="entry name" value="DnaJ"/>
    <property type="match status" value="1"/>
</dbReference>
<gene>
    <name evidence="4" type="ORF">PLOB_00005161</name>
</gene>
<evidence type="ECO:0000313" key="4">
    <source>
        <dbReference type="EMBL" id="CAH3162112.1"/>
    </source>
</evidence>
<evidence type="ECO:0000259" key="3">
    <source>
        <dbReference type="PROSITE" id="PS50076"/>
    </source>
</evidence>
<proteinExistence type="predicted"/>
<dbReference type="InterPro" id="IPR036869">
    <property type="entry name" value="J_dom_sf"/>
</dbReference>
<feature type="region of interest" description="Disordered" evidence="1">
    <location>
        <begin position="67"/>
        <end position="94"/>
    </location>
</feature>
<accession>A0ABN8QHL7</accession>
<dbReference type="SMART" id="SM00271">
    <property type="entry name" value="DnaJ"/>
    <property type="match status" value="1"/>
</dbReference>
<reference evidence="4 5" key="1">
    <citation type="submission" date="2022-05" db="EMBL/GenBank/DDBJ databases">
        <authorList>
            <consortium name="Genoscope - CEA"/>
            <person name="William W."/>
        </authorList>
    </citation>
    <scope>NUCLEOTIDE SEQUENCE [LARGE SCALE GENOMIC DNA]</scope>
</reference>
<feature type="compositionally biased region" description="Basic and acidic residues" evidence="1">
    <location>
        <begin position="67"/>
        <end position="79"/>
    </location>
</feature>
<dbReference type="EMBL" id="CALNXK010000122">
    <property type="protein sequence ID" value="CAH3162112.1"/>
    <property type="molecule type" value="Genomic_DNA"/>
</dbReference>
<dbReference type="CDD" id="cd06257">
    <property type="entry name" value="DnaJ"/>
    <property type="match status" value="1"/>
</dbReference>
<keyword evidence="2" id="KW-0812">Transmembrane</keyword>
<dbReference type="Proteomes" id="UP001159405">
    <property type="component" value="Unassembled WGS sequence"/>
</dbReference>
<keyword evidence="2" id="KW-1133">Transmembrane helix</keyword>
<feature type="region of interest" description="Disordered" evidence="1">
    <location>
        <begin position="532"/>
        <end position="560"/>
    </location>
</feature>
<keyword evidence="5" id="KW-1185">Reference proteome</keyword>
<sequence length="796" mass="88594">MDNDEDYKSLLIRNDSSDAILTLYVYPHWFCWISKESKIIYPSDKYLYRSKKRFQFEVVARFDDRKDKKSEDDSQTDKKDEEDEQDKPKKKKQVLREVQQWKEDKLLNITGFLGSESLDVVEGDLTHYPEDKQICLRRLQRDKELKFTSGERNLYEILGLDMAKVRKMSNEEQKQVIRRGYHKQIRLWHPDNNGRGDEEIAKEIILAYNVLEDNALRARYNNQADYDGGWLSWSRYKAIFKPECFNEEQEKAYRKRMCMFAASVAMTAIGIGLTVGTAGLAAPALVAVGAVLGGGLIGGGFQSLQHTLNQRAIVDECLVKEWLMKAGIGFLGGAATGGAAAGFTAAITGLGSAALESAAITAGQYMGVGAATGATGGVAASIALDAGRKFVDGEQITWKQAVGHAVVGGVIGAATGMAGGAVTKAIVAGQASAASANLEGEIAEQVAIVTGARRVGNVLAKTIPRMLTENGTEAVMGTVSRFAEERLDDSVENRSPGEHMRDGIKNLATNTVTGSVRDCTAAGVSHGLNEARVHQKSKMELKNPPSTEAINKTDEVTSHERRGRIRLKMDKENNEHLHKLKYGICSAKYQPIMDKENNKHLHKLKYGVCSAKYQPIFNENTSQLTREFKKKLDLLKEKKEESNCHRTGKWPSGYQPLHNKETSSQSLPIDLSDYGEEEANGKVKYISEGAWFSKMVVSYVLKKNEKIVKEVLGSGSSVDIPSVARDIEVKFQVQRPFWGDICKYDRFGGFWCKPYQPHVFCYDSPPIHRTFTISGGLWYEAVMRVSNEYHEETKEM</sequence>
<feature type="transmembrane region" description="Helical" evidence="2">
    <location>
        <begin position="281"/>
        <end position="301"/>
    </location>
</feature>
<dbReference type="SUPFAM" id="SSF46565">
    <property type="entry name" value="Chaperone J-domain"/>
    <property type="match status" value="1"/>
</dbReference>
<evidence type="ECO:0000313" key="5">
    <source>
        <dbReference type="Proteomes" id="UP001159405"/>
    </source>
</evidence>
<feature type="transmembrane region" description="Helical" evidence="2">
    <location>
        <begin position="257"/>
        <end position="275"/>
    </location>
</feature>
<feature type="compositionally biased region" description="Basic and acidic residues" evidence="1">
    <location>
        <begin position="532"/>
        <end position="541"/>
    </location>
</feature>
<dbReference type="Gene3D" id="1.10.287.110">
    <property type="entry name" value="DnaJ domain"/>
    <property type="match status" value="1"/>
</dbReference>
<evidence type="ECO:0000256" key="2">
    <source>
        <dbReference type="SAM" id="Phobius"/>
    </source>
</evidence>
<feature type="compositionally biased region" description="Basic and acidic residues" evidence="1">
    <location>
        <begin position="551"/>
        <end position="560"/>
    </location>
</feature>
<name>A0ABN8QHL7_9CNID</name>
<organism evidence="4 5">
    <name type="scientific">Porites lobata</name>
    <dbReference type="NCBI Taxonomy" id="104759"/>
    <lineage>
        <taxon>Eukaryota</taxon>
        <taxon>Metazoa</taxon>
        <taxon>Cnidaria</taxon>
        <taxon>Anthozoa</taxon>
        <taxon>Hexacorallia</taxon>
        <taxon>Scleractinia</taxon>
        <taxon>Fungiina</taxon>
        <taxon>Poritidae</taxon>
        <taxon>Porites</taxon>
    </lineage>
</organism>
<evidence type="ECO:0000256" key="1">
    <source>
        <dbReference type="SAM" id="MobiDB-lite"/>
    </source>
</evidence>
<dbReference type="PROSITE" id="PS50076">
    <property type="entry name" value="DNAJ_2"/>
    <property type="match status" value="1"/>
</dbReference>
<feature type="domain" description="J" evidence="3">
    <location>
        <begin position="153"/>
        <end position="224"/>
    </location>
</feature>
<protein>
    <recommendedName>
        <fullName evidence="3">J domain-containing protein</fullName>
    </recommendedName>
</protein>
<keyword evidence="2" id="KW-0472">Membrane</keyword>
<comment type="caution">
    <text evidence="4">The sequence shown here is derived from an EMBL/GenBank/DDBJ whole genome shotgun (WGS) entry which is preliminary data.</text>
</comment>